<dbReference type="PANTHER" id="PTHR43318:SF1">
    <property type="entry name" value="POLYSACCHARIDE BIOSYNTHESIS PROTEIN EPSC-RELATED"/>
    <property type="match status" value="1"/>
</dbReference>
<dbReference type="Pfam" id="PF02719">
    <property type="entry name" value="Polysacc_synt_2"/>
    <property type="match status" value="1"/>
</dbReference>
<protein>
    <recommendedName>
        <fullName evidence="2">Polysaccharide biosynthesis protein CapD-like domain-containing protein</fullName>
    </recommendedName>
</protein>
<comment type="similarity">
    <text evidence="1">Belongs to the polysaccharide synthase family.</text>
</comment>
<name>A0AB73C1I7_9FUSO</name>
<dbReference type="Proteomes" id="UP000027058">
    <property type="component" value="Unassembled WGS sequence"/>
</dbReference>
<dbReference type="SUPFAM" id="SSF51735">
    <property type="entry name" value="NAD(P)-binding Rossmann-fold domains"/>
    <property type="match status" value="1"/>
</dbReference>
<comment type="caution">
    <text evidence="3">The sequence shown here is derived from an EMBL/GenBank/DDBJ whole genome shotgun (WGS) entry which is preliminary data.</text>
</comment>
<feature type="domain" description="Polysaccharide biosynthesis protein CapD-like" evidence="2">
    <location>
        <begin position="52"/>
        <end position="331"/>
    </location>
</feature>
<dbReference type="Gene3D" id="3.40.50.720">
    <property type="entry name" value="NAD(P)-binding Rossmann-like Domain"/>
    <property type="match status" value="1"/>
</dbReference>
<dbReference type="InterPro" id="IPR036291">
    <property type="entry name" value="NAD(P)-bd_dom_sf"/>
</dbReference>
<dbReference type="InterPro" id="IPR003869">
    <property type="entry name" value="Polysac_CapD-like"/>
</dbReference>
<organism evidence="3 4">
    <name type="scientific">Fusobacterium necrophorum DJ-2</name>
    <dbReference type="NCBI Taxonomy" id="1441737"/>
    <lineage>
        <taxon>Bacteria</taxon>
        <taxon>Fusobacteriati</taxon>
        <taxon>Fusobacteriota</taxon>
        <taxon>Fusobacteriia</taxon>
        <taxon>Fusobacteriales</taxon>
        <taxon>Fusobacteriaceae</taxon>
        <taxon>Fusobacterium</taxon>
    </lineage>
</organism>
<proteinExistence type="inferred from homology"/>
<dbReference type="RefSeq" id="WP_035903621.1">
    <property type="nucleotide sequence ID" value="NZ_JAAH01000120.1"/>
</dbReference>
<evidence type="ECO:0000313" key="3">
    <source>
        <dbReference type="EMBL" id="KDE70808.1"/>
    </source>
</evidence>
<dbReference type="AlphaFoldDB" id="A0AB73C1I7"/>
<reference evidence="3 4" key="1">
    <citation type="submission" date="2014-01" db="EMBL/GenBank/DDBJ databases">
        <title>Comparative genomics of Fusobacterium necrophorum wild isolates.</title>
        <authorList>
            <person name="Kittichotirat W."/>
            <person name="Bumgarner R.E."/>
            <person name="Lawrence P."/>
        </authorList>
    </citation>
    <scope>NUCLEOTIDE SEQUENCE [LARGE SCALE GENOMIC DNA]</scope>
    <source>
        <strain evidence="3 4">DJ-2</strain>
    </source>
</reference>
<sequence length="374" mass="42273">LKIKILGGIHDLVIDQNVESHIREIQIEDLLGRRPIEINGKEITKFIQEKVIFVTGGAGSIGSELCRQISAYQPKHLVIIDINENNLYLLELELKRKYPYLQLVSEVCSIRDLHKLEILFEKYKPQVLFHAAAHKHVPLMEHNPEEAIKNNVFGTRNIAACAEAFGLETMVLISTDKAVNPTSFMGATKRMCELIIEEYTKKHSKTKFCAVRFGNVLGSNGSVIPIFKQLIQEGKNLTVTHKDINRYFMTIPEAAQLVIEAGSFGKGGEIFILDMGEPVKIYDLAKDMIRLSGANVGIDIVGLRPGEKLYEELLYDVNKAVKTKNNKIFITQVEANEKAISSYYSKLEEVVFQQNVLEIRKLVQEIVKEYRGSV</sequence>
<evidence type="ECO:0000256" key="1">
    <source>
        <dbReference type="ARBA" id="ARBA00007430"/>
    </source>
</evidence>
<feature type="non-terminal residue" evidence="3">
    <location>
        <position position="1"/>
    </location>
</feature>
<evidence type="ECO:0000313" key="4">
    <source>
        <dbReference type="Proteomes" id="UP000027058"/>
    </source>
</evidence>
<gene>
    <name evidence="3" type="ORF">FUSO8_08750</name>
</gene>
<dbReference type="PANTHER" id="PTHR43318">
    <property type="entry name" value="UDP-N-ACETYLGLUCOSAMINE 4,6-DEHYDRATASE"/>
    <property type="match status" value="1"/>
</dbReference>
<dbReference type="EMBL" id="JAAH01000120">
    <property type="protein sequence ID" value="KDE70808.1"/>
    <property type="molecule type" value="Genomic_DNA"/>
</dbReference>
<accession>A0AB73C1I7</accession>
<evidence type="ECO:0000259" key="2">
    <source>
        <dbReference type="Pfam" id="PF02719"/>
    </source>
</evidence>
<dbReference type="CDD" id="cd05237">
    <property type="entry name" value="UDP_invert_4-6DH_SDR_e"/>
    <property type="match status" value="1"/>
</dbReference>
<dbReference type="InterPro" id="IPR051203">
    <property type="entry name" value="Polysaccharide_Synthase-Rel"/>
</dbReference>